<dbReference type="RefSeq" id="WP_052082214.1">
    <property type="nucleotide sequence ID" value="NZ_CAJTQN010000001.1"/>
</dbReference>
<dbReference type="EMBL" id="LN907858">
    <property type="protein sequence ID" value="CUU40754.1"/>
    <property type="molecule type" value="Genomic_DNA"/>
</dbReference>
<dbReference type="PATRIC" id="fig|76936.10.peg.1825"/>
<dbReference type="AlphaFoldDB" id="A0A0S4PZW3"/>
<gene>
    <name evidence="7" type="ORF">BN2458_PEG1871</name>
</gene>
<evidence type="ECO:0000256" key="3">
    <source>
        <dbReference type="ARBA" id="ARBA00022692"/>
    </source>
</evidence>
<reference evidence="8" key="1">
    <citation type="submission" date="2015-11" db="EMBL/GenBank/DDBJ databases">
        <authorList>
            <person name="Anvar S.Y."/>
        </authorList>
    </citation>
    <scope>NUCLEOTIDE SEQUENCE [LARGE SCALE GENOMIC DNA]</scope>
</reference>
<feature type="transmembrane region" description="Helical" evidence="6">
    <location>
        <begin position="319"/>
        <end position="337"/>
    </location>
</feature>
<keyword evidence="5 6" id="KW-0472">Membrane</keyword>
<dbReference type="InterPro" id="IPR000802">
    <property type="entry name" value="Arsenical_pump_ArsB"/>
</dbReference>
<evidence type="ECO:0000313" key="8">
    <source>
        <dbReference type="Proteomes" id="UP000064525"/>
    </source>
</evidence>
<dbReference type="GeneID" id="78152000"/>
<dbReference type="KEGG" id="hty:BN2458_PEG1871"/>
<keyword evidence="3 6" id="KW-0812">Transmembrane</keyword>
<feature type="transmembrane region" description="Helical" evidence="6">
    <location>
        <begin position="209"/>
        <end position="231"/>
    </location>
</feature>
<sequence>MMIFFLFALTMFFIYWRPFNLPLWVFSTLGALAAFVLGLVSVEDMLRVWAMVEESTLTLVGLILLTLALEKIGFFTYLSSLIIGILAQKEPKKEQMQNALNHLNTQIQNESAQILNASHINTQNLTSQNKAQILQNLNPHIHSHTTNTPKILKVSTAKFYIFLILFSTFLSAFFANDGAILILTPLVLALFSASHLYQGEHSLNCASFFTPLIFFLLLVSFVSDFASNIFVISNLTNIITAQFFGLESTHFTWLMLLPQIFVIMGALSFWFVLKRFLPKMLHFAPTKSTFSCGSILFCFSLLLVLLFGIFYAHKLHLPLYFFTFICAFLAIVYGKILRKMQFFASLKDAPFGIVFFSLGLFIVVYGLKNGGILSFLTEALPLFASFSKQVQILCLGFASSIGSSVMNNLPMVMLGNLALADLRMQLETFNALIFAHLLGCNIGAKLTPIGSLATLLWLSRLKAYGIQLGFLRYMVAAFLITLPLLLLGLCGLICWEYFA</sequence>
<feature type="transmembrane region" description="Helical" evidence="6">
    <location>
        <begin position="294"/>
        <end position="313"/>
    </location>
</feature>
<proteinExistence type="predicted"/>
<feature type="transmembrane region" description="Helical" evidence="6">
    <location>
        <begin position="157"/>
        <end position="174"/>
    </location>
</feature>
<name>A0A0S4PZW3_9HELI</name>
<evidence type="ECO:0000256" key="4">
    <source>
        <dbReference type="ARBA" id="ARBA00022989"/>
    </source>
</evidence>
<feature type="transmembrane region" description="Helical" evidence="6">
    <location>
        <begin position="21"/>
        <end position="42"/>
    </location>
</feature>
<feature type="transmembrane region" description="Helical" evidence="6">
    <location>
        <begin position="431"/>
        <end position="458"/>
    </location>
</feature>
<feature type="transmembrane region" description="Helical" evidence="6">
    <location>
        <begin position="62"/>
        <end position="87"/>
    </location>
</feature>
<evidence type="ECO:0000256" key="5">
    <source>
        <dbReference type="ARBA" id="ARBA00023136"/>
    </source>
</evidence>
<dbReference type="PANTHER" id="PTHR43302">
    <property type="entry name" value="TRANSPORTER ARSB-RELATED"/>
    <property type="match status" value="1"/>
</dbReference>
<feature type="transmembrane region" description="Helical" evidence="6">
    <location>
        <begin position="470"/>
        <end position="495"/>
    </location>
</feature>
<dbReference type="PRINTS" id="PR00758">
    <property type="entry name" value="ARSENICPUMP"/>
</dbReference>
<keyword evidence="4 6" id="KW-1133">Transmembrane helix</keyword>
<evidence type="ECO:0000256" key="6">
    <source>
        <dbReference type="SAM" id="Phobius"/>
    </source>
</evidence>
<evidence type="ECO:0000256" key="1">
    <source>
        <dbReference type="ARBA" id="ARBA00004651"/>
    </source>
</evidence>
<protein>
    <submittedName>
        <fullName evidence="7">Arsenic efflux pump protein</fullName>
    </submittedName>
</protein>
<dbReference type="GO" id="GO:0005886">
    <property type="term" value="C:plasma membrane"/>
    <property type="evidence" value="ECO:0007669"/>
    <property type="project" value="UniProtKB-SubCell"/>
</dbReference>
<keyword evidence="2" id="KW-1003">Cell membrane</keyword>
<dbReference type="Proteomes" id="UP000064525">
    <property type="component" value="Chromosome I"/>
</dbReference>
<evidence type="ECO:0000256" key="2">
    <source>
        <dbReference type="ARBA" id="ARBA00022475"/>
    </source>
</evidence>
<evidence type="ECO:0000313" key="7">
    <source>
        <dbReference type="EMBL" id="CUU40754.1"/>
    </source>
</evidence>
<organism evidence="7 8">
    <name type="scientific">Helicobacter typhlonius</name>
    <dbReference type="NCBI Taxonomy" id="76936"/>
    <lineage>
        <taxon>Bacteria</taxon>
        <taxon>Pseudomonadati</taxon>
        <taxon>Campylobacterota</taxon>
        <taxon>Epsilonproteobacteria</taxon>
        <taxon>Campylobacterales</taxon>
        <taxon>Helicobacteraceae</taxon>
        <taxon>Helicobacter</taxon>
    </lineage>
</organism>
<accession>A0A0S4PZW3</accession>
<dbReference type="Pfam" id="PF02040">
    <property type="entry name" value="ArsB"/>
    <property type="match status" value="2"/>
</dbReference>
<dbReference type="PANTHER" id="PTHR43302:SF5">
    <property type="entry name" value="TRANSPORTER ARSB-RELATED"/>
    <property type="match status" value="1"/>
</dbReference>
<comment type="subcellular location">
    <subcellularLocation>
        <location evidence="1">Cell membrane</location>
        <topology evidence="1">Multi-pass membrane protein</topology>
    </subcellularLocation>
</comment>
<feature type="transmembrane region" description="Helical" evidence="6">
    <location>
        <begin position="390"/>
        <end position="419"/>
    </location>
</feature>
<feature type="transmembrane region" description="Helical" evidence="6">
    <location>
        <begin position="251"/>
        <end position="273"/>
    </location>
</feature>
<dbReference type="GO" id="GO:0015105">
    <property type="term" value="F:arsenite transmembrane transporter activity"/>
    <property type="evidence" value="ECO:0007669"/>
    <property type="project" value="InterPro"/>
</dbReference>
<feature type="transmembrane region" description="Helical" evidence="6">
    <location>
        <begin position="349"/>
        <end position="367"/>
    </location>
</feature>